<gene>
    <name evidence="1" type="ORF">TsFJ059_007387</name>
</gene>
<reference evidence="1 2" key="1">
    <citation type="submission" date="2021-08" db="EMBL/GenBank/DDBJ databases">
        <title>The highly contiguous genome resource for Trichoderma semiorbis FJ059, a fungal antagonistic to plant pathogens.</title>
        <authorList>
            <person name="Liu T."/>
        </authorList>
    </citation>
    <scope>NUCLEOTIDE SEQUENCE [LARGE SCALE GENOMIC DNA]</scope>
    <source>
        <strain evidence="1 2">FJ059</strain>
    </source>
</reference>
<evidence type="ECO:0000313" key="1">
    <source>
        <dbReference type="EMBL" id="KAH0524949.1"/>
    </source>
</evidence>
<dbReference type="EMBL" id="JAIMJC010000005">
    <property type="protein sequence ID" value="KAH0524949.1"/>
    <property type="molecule type" value="Genomic_DNA"/>
</dbReference>
<name>A0A9P8KSL0_9HYPO</name>
<dbReference type="AlphaFoldDB" id="A0A9P8KSL0"/>
<comment type="caution">
    <text evidence="1">The sequence shown here is derived from an EMBL/GenBank/DDBJ whole genome shotgun (WGS) entry which is preliminary data.</text>
</comment>
<sequence length="289" mass="33162">MEAFSKRNLTFEEDVLNAFRGVLNRQPWRSFWGIPLPTRNWWVAKGDKASALAIDDSSVDAENSNNLSPNAAFAGGLAWHKRSSGSERRRKGGFPTWCWASTLGEVIWRQNELGVESPRRVLDYARFQIDEGSRQLSLSDFIASHPDAFVLPQTTHRLLVTGHIVQFRLFQIQGGQFIAQDIGSKFNLAQRLWSVPFHFDVDSEIPEDYERPFPALILLVDEWSAMSFRNRRREVEYDDEDDEDNENTGRTFLLLLNWDGEVAQRRALIEIESGLLVGATKEEKTFELL</sequence>
<proteinExistence type="predicted"/>
<dbReference type="Proteomes" id="UP000826573">
    <property type="component" value="Unassembled WGS sequence"/>
</dbReference>
<organism evidence="1 2">
    <name type="scientific">Trichoderma semiorbis</name>
    <dbReference type="NCBI Taxonomy" id="1491008"/>
    <lineage>
        <taxon>Eukaryota</taxon>
        <taxon>Fungi</taxon>
        <taxon>Dikarya</taxon>
        <taxon>Ascomycota</taxon>
        <taxon>Pezizomycotina</taxon>
        <taxon>Sordariomycetes</taxon>
        <taxon>Hypocreomycetidae</taxon>
        <taxon>Hypocreales</taxon>
        <taxon>Hypocreaceae</taxon>
        <taxon>Trichoderma</taxon>
    </lineage>
</organism>
<accession>A0A9P8KSL0</accession>
<keyword evidence="2" id="KW-1185">Reference proteome</keyword>
<protein>
    <submittedName>
        <fullName evidence="1">Uncharacterized protein</fullName>
    </submittedName>
</protein>
<evidence type="ECO:0000313" key="2">
    <source>
        <dbReference type="Proteomes" id="UP000826573"/>
    </source>
</evidence>